<reference evidence="4 5" key="2">
    <citation type="submission" date="2024-07" db="EMBL/GenBank/DDBJ databases">
        <authorList>
            <person name="Akdeniz Z."/>
        </authorList>
    </citation>
    <scope>NUCLEOTIDE SEQUENCE [LARGE SCALE GENOMIC DNA]</scope>
</reference>
<accession>A0AA86NBY8</accession>
<evidence type="ECO:0000313" key="3">
    <source>
        <dbReference type="EMBL" id="CAI9916912.1"/>
    </source>
</evidence>
<proteinExistence type="predicted"/>
<evidence type="ECO:0000256" key="2">
    <source>
        <dbReference type="SAM" id="SignalP"/>
    </source>
</evidence>
<keyword evidence="1" id="KW-1133">Transmembrane helix</keyword>
<reference evidence="3" key="1">
    <citation type="submission" date="2023-06" db="EMBL/GenBank/DDBJ databases">
        <authorList>
            <person name="Kurt Z."/>
        </authorList>
    </citation>
    <scope>NUCLEOTIDE SEQUENCE</scope>
</reference>
<name>A0AA86NBY8_9EUKA</name>
<sequence length="539" mass="60681">MQLLFLFTLLASSFDSDGREIFTCYTYKTVAEYRPNIKQLQILLDSSNNSACSIFPAGVNINVTIGSVDFATIVPAPNFPPYSYTITNFGYSNTSVLVIEGFSLPDDGTGTGDEISIDYLLIEVYSYAEITRIEILEMQTIISSLSECFYAAMPVTLTQNYLTIQMNATGLCRIQISSLDSLHITIDGNAYSFDMTNLPLQDLATNYAHNKFFSIKLTPPGVTPLAFTTLKPNWDATGYLITKSGGIETRIDLQFSSVKYTSIAGFYSNPFMALNDGQFAFTTVPIFAKVYQLSVTMAQTGRSYNNMIFRFQVTTNGQSRTFDYHGMKYNIYITKFLFSCSDMPSNEQEECMKFYKLVQKSDNVVVTCSGLFYSNETLIGAQHDTIPYKRQQWERTFFITEDDKTCMYLESSNTKFTFDPTIQTTFSISIAKRLNATSYGVNGTFVFNTNYNNSDKVCFQNSTLQDLVETDYIATLVVTHGTNTFYNLFWGTKDGDIKKNMLTAYIILGIGCFAAVVYSLSGFVRFQKQLKAMKKKKTV</sequence>
<keyword evidence="2" id="KW-0732">Signal</keyword>
<feature type="signal peptide" evidence="2">
    <location>
        <begin position="1"/>
        <end position="18"/>
    </location>
</feature>
<evidence type="ECO:0000313" key="5">
    <source>
        <dbReference type="Proteomes" id="UP001642409"/>
    </source>
</evidence>
<gene>
    <name evidence="3" type="ORF">HINF_LOCUS4557</name>
    <name evidence="4" type="ORF">HINF_LOCUS60800</name>
</gene>
<evidence type="ECO:0000313" key="4">
    <source>
        <dbReference type="EMBL" id="CAL6082008.1"/>
    </source>
</evidence>
<evidence type="ECO:0000256" key="1">
    <source>
        <dbReference type="SAM" id="Phobius"/>
    </source>
</evidence>
<protein>
    <submittedName>
        <fullName evidence="3">Uncharacterized protein</fullName>
    </submittedName>
</protein>
<organism evidence="3">
    <name type="scientific">Hexamita inflata</name>
    <dbReference type="NCBI Taxonomy" id="28002"/>
    <lineage>
        <taxon>Eukaryota</taxon>
        <taxon>Metamonada</taxon>
        <taxon>Diplomonadida</taxon>
        <taxon>Hexamitidae</taxon>
        <taxon>Hexamitinae</taxon>
        <taxon>Hexamita</taxon>
    </lineage>
</organism>
<keyword evidence="1" id="KW-0472">Membrane</keyword>
<dbReference type="AlphaFoldDB" id="A0AA86NBY8"/>
<keyword evidence="5" id="KW-1185">Reference proteome</keyword>
<dbReference type="EMBL" id="CAXDID020000359">
    <property type="protein sequence ID" value="CAL6082008.1"/>
    <property type="molecule type" value="Genomic_DNA"/>
</dbReference>
<dbReference type="Proteomes" id="UP001642409">
    <property type="component" value="Unassembled WGS sequence"/>
</dbReference>
<feature type="chain" id="PRO_5041644496" evidence="2">
    <location>
        <begin position="19"/>
        <end position="539"/>
    </location>
</feature>
<dbReference type="EMBL" id="CATOUU010000116">
    <property type="protein sequence ID" value="CAI9916912.1"/>
    <property type="molecule type" value="Genomic_DNA"/>
</dbReference>
<keyword evidence="1" id="KW-0812">Transmembrane</keyword>
<comment type="caution">
    <text evidence="3">The sequence shown here is derived from an EMBL/GenBank/DDBJ whole genome shotgun (WGS) entry which is preliminary data.</text>
</comment>
<feature type="transmembrane region" description="Helical" evidence="1">
    <location>
        <begin position="502"/>
        <end position="526"/>
    </location>
</feature>